<reference evidence="13" key="1">
    <citation type="journal article" date="2020" name="Stud. Mycol.">
        <title>101 Dothideomycetes genomes: a test case for predicting lifestyles and emergence of pathogens.</title>
        <authorList>
            <person name="Haridas S."/>
            <person name="Albert R."/>
            <person name="Binder M."/>
            <person name="Bloem J."/>
            <person name="Labutti K."/>
            <person name="Salamov A."/>
            <person name="Andreopoulos B."/>
            <person name="Baker S."/>
            <person name="Barry K."/>
            <person name="Bills G."/>
            <person name="Bluhm B."/>
            <person name="Cannon C."/>
            <person name="Castanera R."/>
            <person name="Culley D."/>
            <person name="Daum C."/>
            <person name="Ezra D."/>
            <person name="Gonzalez J."/>
            <person name="Henrissat B."/>
            <person name="Kuo A."/>
            <person name="Liang C."/>
            <person name="Lipzen A."/>
            <person name="Lutzoni F."/>
            <person name="Magnuson J."/>
            <person name="Mondo S."/>
            <person name="Nolan M."/>
            <person name="Ohm R."/>
            <person name="Pangilinan J."/>
            <person name="Park H.-J."/>
            <person name="Ramirez L."/>
            <person name="Alfaro M."/>
            <person name="Sun H."/>
            <person name="Tritt A."/>
            <person name="Yoshinaga Y."/>
            <person name="Zwiers L.-H."/>
            <person name="Turgeon B."/>
            <person name="Goodwin S."/>
            <person name="Spatafora J."/>
            <person name="Crous P."/>
            <person name="Grigoriev I."/>
        </authorList>
    </citation>
    <scope>NUCLEOTIDE SEQUENCE</scope>
    <source>
        <strain evidence="13">CBS 690.94</strain>
    </source>
</reference>
<comment type="catalytic activity">
    <reaction evidence="1 10">
        <text>Hydrolysis of terminal, non-reducing alpha-D-galactose residues in alpha-D-galactosides, including galactose oligosaccharides, galactomannans and galactolipids.</text>
        <dbReference type="EC" id="3.2.1.22"/>
    </reaction>
</comment>
<evidence type="ECO:0000256" key="6">
    <source>
        <dbReference type="ARBA" id="ARBA00022729"/>
    </source>
</evidence>
<keyword evidence="7 10" id="KW-0378">Hydrolase</keyword>
<dbReference type="InterPro" id="IPR013785">
    <property type="entry name" value="Aldolase_TIM"/>
</dbReference>
<gene>
    <name evidence="13" type="ORF">P171DRAFT_402657</name>
</gene>
<evidence type="ECO:0000256" key="2">
    <source>
        <dbReference type="ARBA" id="ARBA00003969"/>
    </source>
</evidence>
<dbReference type="EC" id="3.2.1.22" evidence="10"/>
<comment type="caution">
    <text evidence="13">The sequence shown here is derived from an EMBL/GenBank/DDBJ whole genome shotgun (WGS) entry which is preliminary data.</text>
</comment>
<dbReference type="GO" id="GO:0004557">
    <property type="term" value="F:alpha-galactosidase activity"/>
    <property type="evidence" value="ECO:0007669"/>
    <property type="project" value="UniProtKB-EC"/>
</dbReference>
<evidence type="ECO:0000256" key="10">
    <source>
        <dbReference type="RuleBase" id="RU361168"/>
    </source>
</evidence>
<evidence type="ECO:0000256" key="8">
    <source>
        <dbReference type="ARBA" id="ARBA00023180"/>
    </source>
</evidence>
<proteinExistence type="inferred from homology"/>
<keyword evidence="14" id="KW-1185">Reference proteome</keyword>
<dbReference type="Gene3D" id="3.20.20.70">
    <property type="entry name" value="Aldolase class I"/>
    <property type="match status" value="1"/>
</dbReference>
<evidence type="ECO:0000256" key="5">
    <source>
        <dbReference type="ARBA" id="ARBA00022525"/>
    </source>
</evidence>
<keyword evidence="6 11" id="KW-0732">Signal</keyword>
<dbReference type="Pfam" id="PF17801">
    <property type="entry name" value="Melibiase_C"/>
    <property type="match status" value="1"/>
</dbReference>
<dbReference type="PRINTS" id="PR00740">
    <property type="entry name" value="GLHYDRLASE27"/>
</dbReference>
<dbReference type="InterPro" id="IPR013780">
    <property type="entry name" value="Glyco_hydro_b"/>
</dbReference>
<dbReference type="GO" id="GO:0005975">
    <property type="term" value="P:carbohydrate metabolic process"/>
    <property type="evidence" value="ECO:0007669"/>
    <property type="project" value="InterPro"/>
</dbReference>
<dbReference type="Pfam" id="PF16499">
    <property type="entry name" value="Melibiase_2"/>
    <property type="match status" value="2"/>
</dbReference>
<protein>
    <recommendedName>
        <fullName evidence="10">Alpha-galactosidase</fullName>
        <ecNumber evidence="10">3.2.1.22</ecNumber>
    </recommendedName>
    <alternativeName>
        <fullName evidence="10">Melibiase</fullName>
    </alternativeName>
</protein>
<keyword evidence="5" id="KW-0964">Secreted</keyword>
<dbReference type="CDD" id="cd14792">
    <property type="entry name" value="GH27"/>
    <property type="match status" value="1"/>
</dbReference>
<dbReference type="PANTHER" id="PTHR11452">
    <property type="entry name" value="ALPHA-GALACTOSIDASE/ALPHA-N-ACETYLGALACTOSAMINIDASE"/>
    <property type="match status" value="1"/>
</dbReference>
<evidence type="ECO:0000256" key="11">
    <source>
        <dbReference type="SAM" id="SignalP"/>
    </source>
</evidence>
<dbReference type="SUPFAM" id="SSF51445">
    <property type="entry name" value="(Trans)glycosidases"/>
    <property type="match status" value="1"/>
</dbReference>
<dbReference type="OrthoDB" id="5795902at2759"/>
<dbReference type="InterPro" id="IPR017853">
    <property type="entry name" value="GH"/>
</dbReference>
<feature type="domain" description="Alpha galactosidase C-terminal" evidence="12">
    <location>
        <begin position="369"/>
        <end position="444"/>
    </location>
</feature>
<feature type="chain" id="PRO_5040432975" description="Alpha-galactosidase" evidence="11">
    <location>
        <begin position="19"/>
        <end position="450"/>
    </location>
</feature>
<feature type="signal peptide" evidence="11">
    <location>
        <begin position="1"/>
        <end position="18"/>
    </location>
</feature>
<evidence type="ECO:0000256" key="7">
    <source>
        <dbReference type="ARBA" id="ARBA00022801"/>
    </source>
</evidence>
<keyword evidence="8" id="KW-0325">Glycoprotein</keyword>
<dbReference type="GO" id="GO:0005576">
    <property type="term" value="C:extracellular region"/>
    <property type="evidence" value="ECO:0007669"/>
    <property type="project" value="UniProtKB-SubCell"/>
</dbReference>
<dbReference type="AlphaFoldDB" id="A0A9P4PUA1"/>
<dbReference type="InterPro" id="IPR002241">
    <property type="entry name" value="Glyco_hydro_27"/>
</dbReference>
<name>A0A9P4PUA1_9PLEO</name>
<dbReference type="Proteomes" id="UP000799764">
    <property type="component" value="Unassembled WGS sequence"/>
</dbReference>
<dbReference type="InterPro" id="IPR041233">
    <property type="entry name" value="Melibiase_C"/>
</dbReference>
<evidence type="ECO:0000256" key="1">
    <source>
        <dbReference type="ARBA" id="ARBA00001255"/>
    </source>
</evidence>
<dbReference type="PROSITE" id="PS00512">
    <property type="entry name" value="ALPHA_GALACTOSIDASE"/>
    <property type="match status" value="1"/>
</dbReference>
<comment type="function">
    <text evidence="2">Hydrolyzes a variety of simple alpha-D-galactoside as well as more complex molecules such as oligosaccharides and polysaccharides.</text>
</comment>
<dbReference type="PANTHER" id="PTHR11452:SF61">
    <property type="entry name" value="ALPHA-GALACTOSIDASE B-RELATED"/>
    <property type="match status" value="1"/>
</dbReference>
<dbReference type="SUPFAM" id="SSF51011">
    <property type="entry name" value="Glycosyl hydrolase domain"/>
    <property type="match status" value="1"/>
</dbReference>
<sequence length="450" mass="50448">MATRLLSLSLAFLAPSLALVSKDGRTGRLPAMGWNSWNEYECAINETVFLEVGELLLSLGLKDLGYNYVNIDDCWSDKAYQRDNVTGKIRPDYIKFPKGVKHTADEIHKLGLKLGIYGDAGTTTCGGYAGSLGHEEVDAKSFAEWGIDYLKYDNCAVPSTWIDSYRYWPENWLGGPPAENQTAGGPGEAEPIAAPAGYDWTTSKTFTRYKTMSNALLATNRTIEYSQCAWGHAHIEEWGSSTGHSWRMWGDIYPVWEGTVKWSWGLMPILNHASFWNNDTNFWGRGDWDMLEVGNGNLTIEESRSHFALWAALKSPLIIGTRLHGIKPEIVKILSNKDLIAFNQDLLVGEAAKPYKWGVNPDFTWNQSHPAEYWSGRSSRGAHVFALNTLNKTVTKIIDFAEVPELNKKKKYVVFDSWTGKKKGTFKGRYKARVARHDTLAIRLVEAGCA</sequence>
<evidence type="ECO:0000259" key="12">
    <source>
        <dbReference type="Pfam" id="PF17801"/>
    </source>
</evidence>
<evidence type="ECO:0000313" key="13">
    <source>
        <dbReference type="EMBL" id="KAF2450327.1"/>
    </source>
</evidence>
<keyword evidence="9 10" id="KW-0326">Glycosidase</keyword>
<dbReference type="InterPro" id="IPR000111">
    <property type="entry name" value="Glyco_hydro_27/36_CS"/>
</dbReference>
<evidence type="ECO:0000256" key="9">
    <source>
        <dbReference type="ARBA" id="ARBA00023295"/>
    </source>
</evidence>
<evidence type="ECO:0000256" key="4">
    <source>
        <dbReference type="ARBA" id="ARBA00009743"/>
    </source>
</evidence>
<organism evidence="13 14">
    <name type="scientific">Karstenula rhodostoma CBS 690.94</name>
    <dbReference type="NCBI Taxonomy" id="1392251"/>
    <lineage>
        <taxon>Eukaryota</taxon>
        <taxon>Fungi</taxon>
        <taxon>Dikarya</taxon>
        <taxon>Ascomycota</taxon>
        <taxon>Pezizomycotina</taxon>
        <taxon>Dothideomycetes</taxon>
        <taxon>Pleosporomycetidae</taxon>
        <taxon>Pleosporales</taxon>
        <taxon>Massarineae</taxon>
        <taxon>Didymosphaeriaceae</taxon>
        <taxon>Karstenula</taxon>
    </lineage>
</organism>
<dbReference type="EMBL" id="MU001493">
    <property type="protein sequence ID" value="KAF2450327.1"/>
    <property type="molecule type" value="Genomic_DNA"/>
</dbReference>
<comment type="subcellular location">
    <subcellularLocation>
        <location evidence="3">Secreted</location>
    </subcellularLocation>
</comment>
<evidence type="ECO:0000256" key="3">
    <source>
        <dbReference type="ARBA" id="ARBA00004613"/>
    </source>
</evidence>
<keyword evidence="10" id="KW-1015">Disulfide bond</keyword>
<accession>A0A9P4PUA1</accession>
<evidence type="ECO:0000313" key="14">
    <source>
        <dbReference type="Proteomes" id="UP000799764"/>
    </source>
</evidence>
<comment type="similarity">
    <text evidence="4 10">Belongs to the glycosyl hydrolase 27 family.</text>
</comment>
<dbReference type="Gene3D" id="2.60.40.1180">
    <property type="entry name" value="Golgi alpha-mannosidase II"/>
    <property type="match status" value="1"/>
</dbReference>